<dbReference type="GO" id="GO:0004042">
    <property type="term" value="F:L-glutamate N-acetyltransferase activity"/>
    <property type="evidence" value="ECO:0007669"/>
    <property type="project" value="UniProtKB-UniRule"/>
</dbReference>
<keyword evidence="15" id="KW-1185">Reference proteome</keyword>
<dbReference type="NCBIfam" id="NF003802">
    <property type="entry name" value="PRK05388.1"/>
    <property type="match status" value="1"/>
</dbReference>
<comment type="catalytic activity">
    <reaction evidence="10 13">
        <text>L-glutamate + acetyl-CoA = N-acetyl-L-glutamate + CoA + H(+)</text>
        <dbReference type="Rhea" id="RHEA:24292"/>
        <dbReference type="ChEBI" id="CHEBI:15378"/>
        <dbReference type="ChEBI" id="CHEBI:29985"/>
        <dbReference type="ChEBI" id="CHEBI:44337"/>
        <dbReference type="ChEBI" id="CHEBI:57287"/>
        <dbReference type="ChEBI" id="CHEBI:57288"/>
        <dbReference type="EC" id="2.3.1.1"/>
    </reaction>
</comment>
<feature type="site" description="Cleavage; by autolysis" evidence="13">
    <location>
        <begin position="196"/>
        <end position="197"/>
    </location>
</feature>
<keyword evidence="8 13" id="KW-0511">Multifunctional enzyme</keyword>
<evidence type="ECO:0000256" key="5">
    <source>
        <dbReference type="ARBA" id="ARBA00022605"/>
    </source>
</evidence>
<evidence type="ECO:0000256" key="9">
    <source>
        <dbReference type="ARBA" id="ARBA00023315"/>
    </source>
</evidence>
<evidence type="ECO:0000256" key="13">
    <source>
        <dbReference type="HAMAP-Rule" id="MF_01106"/>
    </source>
</evidence>
<organism evidence="14 15">
    <name type="scientific">Tumebacillus flagellatus</name>
    <dbReference type="NCBI Taxonomy" id="1157490"/>
    <lineage>
        <taxon>Bacteria</taxon>
        <taxon>Bacillati</taxon>
        <taxon>Bacillota</taxon>
        <taxon>Bacilli</taxon>
        <taxon>Bacillales</taxon>
        <taxon>Alicyclobacillaceae</taxon>
        <taxon>Tumebacillus</taxon>
    </lineage>
</organism>
<feature type="active site" description="Nucleophile" evidence="13">
    <location>
        <position position="197"/>
    </location>
</feature>
<dbReference type="PANTHER" id="PTHR23100:SF0">
    <property type="entry name" value="ARGININE BIOSYNTHESIS BIFUNCTIONAL PROTEIN ARGJ, MITOCHONDRIAL"/>
    <property type="match status" value="1"/>
</dbReference>
<feature type="site" description="Involved in the stabilization of negative charge on the oxyanion by the formation of the oxyanion hole" evidence="13">
    <location>
        <position position="124"/>
    </location>
</feature>
<comment type="subcellular location">
    <subcellularLocation>
        <location evidence="1 13">Cytoplasm</location>
    </subcellularLocation>
</comment>
<evidence type="ECO:0000313" key="14">
    <source>
        <dbReference type="EMBL" id="KEO81591.1"/>
    </source>
</evidence>
<dbReference type="HAMAP" id="MF_01106">
    <property type="entry name" value="ArgJ"/>
    <property type="match status" value="1"/>
</dbReference>
<comment type="function">
    <text evidence="12 13">Catalyzes two activities which are involved in the cyclic version of arginine biosynthesis: the synthesis of N-acetylglutamate from glutamate and acetyl-CoA as the acetyl donor, and of ornithine by transacetylation between N(2)-acetylornithine and glutamate.</text>
</comment>
<evidence type="ECO:0000256" key="10">
    <source>
        <dbReference type="ARBA" id="ARBA00048372"/>
    </source>
</evidence>
<feature type="chain" id="PRO_5023275376" description="Arginine biosynthesis bifunctional protein ArgJ beta chain" evidence="13">
    <location>
        <begin position="197"/>
        <end position="410"/>
    </location>
</feature>
<evidence type="ECO:0000256" key="4">
    <source>
        <dbReference type="ARBA" id="ARBA00022571"/>
    </source>
</evidence>
<dbReference type="GO" id="GO:0006526">
    <property type="term" value="P:L-arginine biosynthetic process"/>
    <property type="evidence" value="ECO:0007669"/>
    <property type="project" value="UniProtKB-UniRule"/>
</dbReference>
<dbReference type="InterPro" id="IPR016117">
    <property type="entry name" value="ArgJ-like_dom_sf"/>
</dbReference>
<accession>A0A074LH93</accession>
<evidence type="ECO:0000256" key="1">
    <source>
        <dbReference type="ARBA" id="ARBA00004496"/>
    </source>
</evidence>
<evidence type="ECO:0000313" key="15">
    <source>
        <dbReference type="Proteomes" id="UP000027931"/>
    </source>
</evidence>
<feature type="binding site" evidence="13">
    <location>
        <position position="186"/>
    </location>
    <ligand>
        <name>substrate</name>
    </ligand>
</feature>
<evidence type="ECO:0000256" key="7">
    <source>
        <dbReference type="ARBA" id="ARBA00022813"/>
    </source>
</evidence>
<dbReference type="GO" id="GO:0004358">
    <property type="term" value="F:L-glutamate N-acetyltransferase activity, acting on acetyl-L-ornithine as donor"/>
    <property type="evidence" value="ECO:0007669"/>
    <property type="project" value="UniProtKB-UniRule"/>
</dbReference>
<comment type="similarity">
    <text evidence="2 13">Belongs to the ArgJ family.</text>
</comment>
<reference evidence="14 15" key="1">
    <citation type="journal article" date="2013" name="Int. J. Syst. Evol. Microbiol.">
        <title>Tumebacillus flagellatus sp. nov., an alpha-amylase/pullulanase-producing bacterium isolated from cassava wastewater.</title>
        <authorList>
            <person name="Wang Q."/>
            <person name="Xie N."/>
            <person name="Qin Y."/>
            <person name="Shen N."/>
            <person name="Zhu J."/>
            <person name="Mi H."/>
            <person name="Huang R."/>
        </authorList>
    </citation>
    <scope>NUCLEOTIDE SEQUENCE [LARGE SCALE GENOMIC DNA]</scope>
    <source>
        <strain evidence="14 15">GST4</strain>
    </source>
</reference>
<feature type="site" description="Involved in the stabilization of negative charge on the oxyanion by the formation of the oxyanion hole" evidence="13">
    <location>
        <position position="123"/>
    </location>
</feature>
<dbReference type="SUPFAM" id="SSF56266">
    <property type="entry name" value="DmpA/ArgJ-like"/>
    <property type="match status" value="1"/>
</dbReference>
<feature type="binding site" evidence="13">
    <location>
        <position position="160"/>
    </location>
    <ligand>
        <name>substrate</name>
    </ligand>
</feature>
<evidence type="ECO:0000256" key="2">
    <source>
        <dbReference type="ARBA" id="ARBA00006774"/>
    </source>
</evidence>
<evidence type="ECO:0000256" key="3">
    <source>
        <dbReference type="ARBA" id="ARBA00011475"/>
    </source>
</evidence>
<comment type="catalytic activity">
    <reaction evidence="11 13">
        <text>N(2)-acetyl-L-ornithine + L-glutamate = N-acetyl-L-glutamate + L-ornithine</text>
        <dbReference type="Rhea" id="RHEA:15349"/>
        <dbReference type="ChEBI" id="CHEBI:29985"/>
        <dbReference type="ChEBI" id="CHEBI:44337"/>
        <dbReference type="ChEBI" id="CHEBI:46911"/>
        <dbReference type="ChEBI" id="CHEBI:57805"/>
        <dbReference type="EC" id="2.3.1.35"/>
    </reaction>
</comment>
<proteinExistence type="inferred from homology"/>
<comment type="caution">
    <text evidence="14">The sequence shown here is derived from an EMBL/GenBank/DDBJ whole genome shotgun (WGS) entry which is preliminary data.</text>
</comment>
<dbReference type="PANTHER" id="PTHR23100">
    <property type="entry name" value="ARGININE BIOSYNTHESIS BIFUNCTIONAL PROTEIN ARGJ"/>
    <property type="match status" value="1"/>
</dbReference>
<keyword evidence="13" id="KW-0963">Cytoplasm</keyword>
<feature type="binding site" evidence="13">
    <location>
        <position position="410"/>
    </location>
    <ligand>
        <name>substrate</name>
    </ligand>
</feature>
<feature type="binding site" evidence="13">
    <location>
        <position position="283"/>
    </location>
    <ligand>
        <name>substrate</name>
    </ligand>
</feature>
<gene>
    <name evidence="13" type="primary">argJ</name>
    <name evidence="14" type="ORF">EL26_20110</name>
</gene>
<dbReference type="GO" id="GO:0005737">
    <property type="term" value="C:cytoplasm"/>
    <property type="evidence" value="ECO:0007669"/>
    <property type="project" value="UniProtKB-SubCell"/>
</dbReference>
<evidence type="ECO:0000256" key="8">
    <source>
        <dbReference type="ARBA" id="ARBA00023268"/>
    </source>
</evidence>
<dbReference type="STRING" id="1157490.EL26_20110"/>
<evidence type="ECO:0000256" key="12">
    <source>
        <dbReference type="ARBA" id="ARBA00054976"/>
    </source>
</evidence>
<keyword evidence="6 13" id="KW-0808">Transferase</keyword>
<comment type="subunit">
    <text evidence="3 13">Heterotetramer of two alpha and two beta chains.</text>
</comment>
<dbReference type="FunFam" id="3.10.20.340:FF:000001">
    <property type="entry name" value="Arginine biosynthesis bifunctional protein ArgJ, chloroplastic"/>
    <property type="match status" value="1"/>
</dbReference>
<dbReference type="Pfam" id="PF01960">
    <property type="entry name" value="ArgJ"/>
    <property type="match status" value="1"/>
</dbReference>
<dbReference type="InterPro" id="IPR042195">
    <property type="entry name" value="ArgJ_beta_C"/>
</dbReference>
<keyword evidence="5 13" id="KW-0028">Amino-acid biosynthesis</keyword>
<feature type="chain" id="PRO_5023275375" description="Arginine biosynthesis bifunctional protein ArgJ alpha chain" evidence="13">
    <location>
        <begin position="1"/>
        <end position="196"/>
    </location>
</feature>
<dbReference type="eggNOG" id="COG1364">
    <property type="taxonomic scope" value="Bacteria"/>
</dbReference>
<dbReference type="OrthoDB" id="9804242at2"/>
<dbReference type="InterPro" id="IPR002813">
    <property type="entry name" value="Arg_biosynth_ArgJ"/>
</dbReference>
<dbReference type="UniPathway" id="UPA00068">
    <property type="reaction ID" value="UER00106"/>
</dbReference>
<keyword evidence="9 13" id="KW-0012">Acyltransferase</keyword>
<keyword evidence="7 13" id="KW-0068">Autocatalytic cleavage</keyword>
<protein>
    <recommendedName>
        <fullName evidence="13">Arginine biosynthesis bifunctional protein ArgJ</fullName>
    </recommendedName>
    <domain>
        <recommendedName>
            <fullName evidence="13">Glutamate N-acetyltransferase</fullName>
            <ecNumber evidence="13">2.3.1.35</ecNumber>
        </recommendedName>
        <alternativeName>
            <fullName evidence="13">Ornithine acetyltransferase</fullName>
            <shortName evidence="13">OATase</shortName>
        </alternativeName>
        <alternativeName>
            <fullName evidence="13">Ornithine transacetylase</fullName>
        </alternativeName>
    </domain>
    <domain>
        <recommendedName>
            <fullName evidence="13">Amino-acid acetyltransferase</fullName>
            <ecNumber evidence="13">2.3.1.1</ecNumber>
        </recommendedName>
        <alternativeName>
            <fullName evidence="13">N-acetylglutamate synthase</fullName>
            <shortName evidence="13">AGSase</shortName>
        </alternativeName>
    </domain>
    <component>
        <recommendedName>
            <fullName evidence="13">Arginine biosynthesis bifunctional protein ArgJ alpha chain</fullName>
        </recommendedName>
    </component>
    <component>
        <recommendedName>
            <fullName evidence="13">Arginine biosynthesis bifunctional protein ArgJ beta chain</fullName>
        </recommendedName>
    </component>
</protein>
<dbReference type="Gene3D" id="3.10.20.340">
    <property type="entry name" value="ArgJ beta chain, C-terminal domain"/>
    <property type="match status" value="1"/>
</dbReference>
<dbReference type="GO" id="GO:0006592">
    <property type="term" value="P:ornithine biosynthetic process"/>
    <property type="evidence" value="ECO:0007669"/>
    <property type="project" value="TreeGrafter"/>
</dbReference>
<dbReference type="Gene3D" id="3.60.70.12">
    <property type="entry name" value="L-amino peptidase D-ALA esterase/amidase"/>
    <property type="match status" value="1"/>
</dbReference>
<dbReference type="EMBL" id="JMIR01000035">
    <property type="protein sequence ID" value="KEO81591.1"/>
    <property type="molecule type" value="Genomic_DNA"/>
</dbReference>
<keyword evidence="4 13" id="KW-0055">Arginine biosynthesis</keyword>
<dbReference type="CDD" id="cd02152">
    <property type="entry name" value="OAT"/>
    <property type="match status" value="1"/>
</dbReference>
<dbReference type="Gene3D" id="3.30.2330.10">
    <property type="entry name" value="arginine biosynthesis bifunctional protein suprefamily"/>
    <property type="match status" value="1"/>
</dbReference>
<evidence type="ECO:0000256" key="11">
    <source>
        <dbReference type="ARBA" id="ARBA00049439"/>
    </source>
</evidence>
<sequence>MKTTIEKTSCTVLSAGGVTTPKGFKATGLHAGIKKKRKDLGLLVSEVPAAAAGVFTTNLVRAACVTQNELQLQTTPYLQAIVVNSGNANACTGVQGDQDAQTMRNSTAKLLGFENEAVAIASTGVIGVQMPMEPLLNGISQAASTLTVEGGDLFSEAILTTDTCKKEIAVQLTIDGQLVTLGGTAKGSGMIHPNMATMLAFVTTDAAVEPAALKRLLSKTTDQTYNCITVDGDTSTNDMVLVMANGMAGNDTLDEDHPQWGDFVEAFHLVSEKLAKDIARDGEGATKLIEVAVNSAPTEEIATVIAKSVIGSSLVKTAVYGADANWGRILCAAGYSGAKFDPNLLDIFIGPIQVAASGMGLVFDEEAAKEILLADNVVLTVNLNQGEASAKAYGCDLTYDYVRINASYRT</sequence>
<feature type="binding site" evidence="13">
    <location>
        <position position="405"/>
    </location>
    <ligand>
        <name>substrate</name>
    </ligand>
</feature>
<feature type="binding site" evidence="13">
    <location>
        <position position="197"/>
    </location>
    <ligand>
        <name>substrate</name>
    </ligand>
</feature>
<dbReference type="EC" id="2.3.1.1" evidence="13"/>
<dbReference type="RefSeq" id="WP_038092789.1">
    <property type="nucleotide sequence ID" value="NZ_JMIR01000035.1"/>
</dbReference>
<dbReference type="NCBIfam" id="TIGR00120">
    <property type="entry name" value="ArgJ"/>
    <property type="match status" value="1"/>
</dbReference>
<dbReference type="AlphaFoldDB" id="A0A074LH93"/>
<comment type="pathway">
    <text evidence="13">Amino-acid biosynthesis; L-arginine biosynthesis; L-ornithine and N-acetyl-L-glutamate from L-glutamate and N(2)-acetyl-L-ornithine (cyclic): step 1/1.</text>
</comment>
<dbReference type="FunFam" id="3.30.2330.10:FF:000001">
    <property type="entry name" value="Arginine biosynthesis bifunctional protein ArgJ, mitochondrial"/>
    <property type="match status" value="1"/>
</dbReference>
<comment type="pathway">
    <text evidence="13">Amino-acid biosynthesis; L-arginine biosynthesis; N(2)-acetyl-L-ornithine from L-glutamate: step 1/4.</text>
</comment>
<dbReference type="FunFam" id="3.60.70.12:FF:000001">
    <property type="entry name" value="Arginine biosynthesis bifunctional protein ArgJ, chloroplastic"/>
    <property type="match status" value="1"/>
</dbReference>
<name>A0A074LH93_9BACL</name>
<dbReference type="EC" id="2.3.1.35" evidence="13"/>
<evidence type="ECO:0000256" key="6">
    <source>
        <dbReference type="ARBA" id="ARBA00022679"/>
    </source>
</evidence>
<dbReference type="Proteomes" id="UP000027931">
    <property type="component" value="Unassembled WGS sequence"/>
</dbReference>